<dbReference type="GO" id="GO:0005737">
    <property type="term" value="C:cytoplasm"/>
    <property type="evidence" value="ECO:0007669"/>
    <property type="project" value="UniProtKB-ARBA"/>
</dbReference>
<evidence type="ECO:0000256" key="3">
    <source>
        <dbReference type="ARBA" id="ARBA00023006"/>
    </source>
</evidence>
<protein>
    <recommendedName>
        <fullName evidence="6">WD repeat domain phosphoinositide-interacting protein 4</fullName>
    </recommendedName>
</protein>
<proteinExistence type="inferred from homology"/>
<dbReference type="Pfam" id="PF21032">
    <property type="entry name" value="PROPPIN"/>
    <property type="match status" value="1"/>
</dbReference>
<dbReference type="SMART" id="SM00320">
    <property type="entry name" value="WD40"/>
    <property type="match status" value="3"/>
</dbReference>
<evidence type="ECO:0008006" key="6">
    <source>
        <dbReference type="Google" id="ProtNLM"/>
    </source>
</evidence>
<evidence type="ECO:0000313" key="5">
    <source>
        <dbReference type="EMBL" id="JAS41281.1"/>
    </source>
</evidence>
<dbReference type="InterPro" id="IPR048720">
    <property type="entry name" value="PROPPIN"/>
</dbReference>
<evidence type="ECO:0000256" key="2">
    <source>
        <dbReference type="ARBA" id="ARBA00022737"/>
    </source>
</evidence>
<accession>A0A1B6ETR2</accession>
<gene>
    <name evidence="5" type="ORF">g.34649</name>
</gene>
<dbReference type="InterPro" id="IPR036322">
    <property type="entry name" value="WD40_repeat_dom_sf"/>
</dbReference>
<dbReference type="SUPFAM" id="SSF50978">
    <property type="entry name" value="WD40 repeat-like"/>
    <property type="match status" value="1"/>
</dbReference>
<organism evidence="5">
    <name type="scientific">Cuerna arida</name>
    <dbReference type="NCBI Taxonomy" id="1464854"/>
    <lineage>
        <taxon>Eukaryota</taxon>
        <taxon>Metazoa</taxon>
        <taxon>Ecdysozoa</taxon>
        <taxon>Arthropoda</taxon>
        <taxon>Hexapoda</taxon>
        <taxon>Insecta</taxon>
        <taxon>Pterygota</taxon>
        <taxon>Neoptera</taxon>
        <taxon>Paraneoptera</taxon>
        <taxon>Hemiptera</taxon>
        <taxon>Auchenorrhyncha</taxon>
        <taxon>Membracoidea</taxon>
        <taxon>Cicadellidae</taxon>
        <taxon>Cicadellinae</taxon>
        <taxon>Proconiini</taxon>
        <taxon>Cuerna</taxon>
    </lineage>
</organism>
<name>A0A1B6ETR2_9HEMI</name>
<keyword evidence="1" id="KW-0853">WD repeat</keyword>
<reference evidence="5" key="1">
    <citation type="submission" date="2015-11" db="EMBL/GenBank/DDBJ databases">
        <title>De novo transcriptome assembly of four potential Pierce s Disease insect vectors from Arizona vineyards.</title>
        <authorList>
            <person name="Tassone E.E."/>
        </authorList>
    </citation>
    <scope>NUCLEOTIDE SEQUENCE</scope>
</reference>
<dbReference type="PANTHER" id="PTHR11227">
    <property type="entry name" value="WD-REPEAT PROTEIN INTERACTING WITH PHOSPHOINOSIDES WIPI -RELATED"/>
    <property type="match status" value="1"/>
</dbReference>
<evidence type="ECO:0000256" key="1">
    <source>
        <dbReference type="ARBA" id="ARBA00022574"/>
    </source>
</evidence>
<sequence>MRSPEVMAAKSRGVLNLRFNQDQGCFTCCMETGLRIYNVNPIEERAHYDLDLMGSLSQCEMLYRTNFFAVVSGGNRPKFANNTVLIYNDQEKKFVFELTFTSPVKAVRLRRDKVIVATSNEINVFTFPSPIQRLFTLETRKNELGLVEVSPVMTSERQILAFPGHKQGSVQLLDLAATEAGMSSAPVTINAHQGELACLALNHQGTMVATASDKGTLVRVWDTTRRILLVELRRGSDPATLYCINFSRNSEFLCCCSDKGTIHIFALKDTHLNRRSSFSKTGLLGSYGASQWALATYTVPPECACICAFGSHNSVIAICLNGTLHKYVFNTDGNCNRESFDAYLDGCDDEDGKN</sequence>
<dbReference type="GO" id="GO:0006914">
    <property type="term" value="P:autophagy"/>
    <property type="evidence" value="ECO:0007669"/>
    <property type="project" value="UniProtKB-KW"/>
</dbReference>
<evidence type="ECO:0000256" key="4">
    <source>
        <dbReference type="ARBA" id="ARBA00025740"/>
    </source>
</evidence>
<dbReference type="EMBL" id="GECZ01028488">
    <property type="protein sequence ID" value="JAS41281.1"/>
    <property type="molecule type" value="Transcribed_RNA"/>
</dbReference>
<dbReference type="AlphaFoldDB" id="A0A1B6ETR2"/>
<dbReference type="FunFam" id="2.130.10.10:FF:000964">
    <property type="entry name" value="WD repeat domain phosphoinositide-interacting protein"/>
    <property type="match status" value="1"/>
</dbReference>
<keyword evidence="3" id="KW-0072">Autophagy</keyword>
<dbReference type="InterPro" id="IPR015943">
    <property type="entry name" value="WD40/YVTN_repeat-like_dom_sf"/>
</dbReference>
<keyword evidence="2" id="KW-0677">Repeat</keyword>
<dbReference type="Gene3D" id="2.130.10.10">
    <property type="entry name" value="YVTN repeat-like/Quinoprotein amine dehydrogenase"/>
    <property type="match status" value="1"/>
</dbReference>
<dbReference type="InterPro" id="IPR001680">
    <property type="entry name" value="WD40_rpt"/>
</dbReference>
<comment type="similarity">
    <text evidence="4">Belongs to the WD repeat PROPPIN family.</text>
</comment>